<evidence type="ECO:0000256" key="1">
    <source>
        <dbReference type="SAM" id="Phobius"/>
    </source>
</evidence>
<proteinExistence type="predicted"/>
<accession>A0A1M6CFJ9</accession>
<name>A0A1M6CFJ9_9FIRM</name>
<feature type="transmembrane region" description="Helical" evidence="1">
    <location>
        <begin position="187"/>
        <end position="206"/>
    </location>
</feature>
<keyword evidence="1" id="KW-0812">Transmembrane</keyword>
<gene>
    <name evidence="2" type="ORF">SAMN02745176_00754</name>
</gene>
<dbReference type="AlphaFoldDB" id="A0A1M6CFJ9"/>
<keyword evidence="1" id="KW-1133">Transmembrane helix</keyword>
<keyword evidence="1" id="KW-0472">Membrane</keyword>
<feature type="transmembrane region" description="Helical" evidence="1">
    <location>
        <begin position="102"/>
        <end position="120"/>
    </location>
</feature>
<reference evidence="2 3" key="1">
    <citation type="submission" date="2016-11" db="EMBL/GenBank/DDBJ databases">
        <authorList>
            <person name="Jaros S."/>
            <person name="Januszkiewicz K."/>
            <person name="Wedrychowicz H."/>
        </authorList>
    </citation>
    <scope>NUCLEOTIDE SEQUENCE [LARGE SCALE GENOMIC DNA]</scope>
    <source>
        <strain evidence="2 3">DSM 19022</strain>
    </source>
</reference>
<feature type="transmembrane region" description="Helical" evidence="1">
    <location>
        <begin position="265"/>
        <end position="283"/>
    </location>
</feature>
<evidence type="ECO:0000313" key="3">
    <source>
        <dbReference type="Proteomes" id="UP000184442"/>
    </source>
</evidence>
<feature type="transmembrane region" description="Helical" evidence="1">
    <location>
        <begin position="237"/>
        <end position="259"/>
    </location>
</feature>
<feature type="transmembrane region" description="Helical" evidence="1">
    <location>
        <begin position="299"/>
        <end position="318"/>
    </location>
</feature>
<keyword evidence="3" id="KW-1185">Reference proteome</keyword>
<feature type="transmembrane region" description="Helical" evidence="1">
    <location>
        <begin position="406"/>
        <end position="427"/>
    </location>
</feature>
<feature type="transmembrane region" description="Helical" evidence="1">
    <location>
        <begin position="58"/>
        <end position="81"/>
    </location>
</feature>
<dbReference type="EMBL" id="FQZS01000005">
    <property type="protein sequence ID" value="SHI59799.1"/>
    <property type="molecule type" value="Genomic_DNA"/>
</dbReference>
<dbReference type="OrthoDB" id="8641791at2"/>
<organism evidence="2 3">
    <name type="scientific">Lutispora thermophila DSM 19022</name>
    <dbReference type="NCBI Taxonomy" id="1122184"/>
    <lineage>
        <taxon>Bacteria</taxon>
        <taxon>Bacillati</taxon>
        <taxon>Bacillota</taxon>
        <taxon>Clostridia</taxon>
        <taxon>Lutisporales</taxon>
        <taxon>Lutisporaceae</taxon>
        <taxon>Lutispora</taxon>
    </lineage>
</organism>
<evidence type="ECO:0008006" key="4">
    <source>
        <dbReference type="Google" id="ProtNLM"/>
    </source>
</evidence>
<feature type="transmembrane region" description="Helical" evidence="1">
    <location>
        <begin position="439"/>
        <end position="457"/>
    </location>
</feature>
<feature type="transmembrane region" description="Helical" evidence="1">
    <location>
        <begin position="126"/>
        <end position="151"/>
    </location>
</feature>
<dbReference type="Proteomes" id="UP000184442">
    <property type="component" value="Unassembled WGS sequence"/>
</dbReference>
<protein>
    <recommendedName>
        <fullName evidence="4">Transporter</fullName>
    </recommendedName>
</protein>
<sequence>MSITAAHWIYCIMVLVILGFMLARKETIIPCIVGVFLIGLVAKGSISGAARAIFDSFIVAGIELISVIMIISVIVAMAKLLEEIGANYLMAAPIAKIIKTPDAAFFTIGIVMLLASWFFWPSPATALIGAVLLPVAIRVGLPVIGFAVAMNIFGHGIGLSTDFIIQGAPTITATSGGVPVVDVMYEGIPLYVVMAVVTVSTSYIILKKDIKTGNIVKPQVEMYSVENTIKHPKIAKWAAILVPILFLLDIAAMFAFDLVGGDATALVGGTAVIVLCVLCVSLYKKEALEKIAEYIKKGFAFGMEIFGPILPIAGFFYLGEVGPFTTVFGDFLPEGSMGILSDMGLLLASSVALSKPIAAILETAVGAITGLDGSGFSGMNLAGSIAKVFGTAINVNIARLCALGQIAAIWTGGGTIIPWAVIPVAAITGIKPADIARKNLLPVIIGFVVTTIVAIFIL</sequence>
<feature type="transmembrane region" description="Helical" evidence="1">
    <location>
        <begin position="6"/>
        <end position="23"/>
    </location>
</feature>
<feature type="transmembrane region" description="Helical" evidence="1">
    <location>
        <begin position="28"/>
        <end position="46"/>
    </location>
</feature>
<dbReference type="RefSeq" id="WP_073024688.1">
    <property type="nucleotide sequence ID" value="NZ_FQZS01000005.1"/>
</dbReference>
<evidence type="ECO:0000313" key="2">
    <source>
        <dbReference type="EMBL" id="SHI59799.1"/>
    </source>
</evidence>
<dbReference type="STRING" id="1122184.SAMN02745176_00754"/>